<evidence type="ECO:0000256" key="1">
    <source>
        <dbReference type="SAM" id="SignalP"/>
    </source>
</evidence>
<dbReference type="NCBIfam" id="TIGR02595">
    <property type="entry name" value="PEP_CTERM"/>
    <property type="match status" value="1"/>
</dbReference>
<organism evidence="3 4">
    <name type="scientific">Tichowtungia aerotolerans</name>
    <dbReference type="NCBI Taxonomy" id="2697043"/>
    <lineage>
        <taxon>Bacteria</taxon>
        <taxon>Pseudomonadati</taxon>
        <taxon>Kiritimatiellota</taxon>
        <taxon>Tichowtungiia</taxon>
        <taxon>Tichowtungiales</taxon>
        <taxon>Tichowtungiaceae</taxon>
        <taxon>Tichowtungia</taxon>
    </lineage>
</organism>
<dbReference type="Proteomes" id="UP000464954">
    <property type="component" value="Chromosome"/>
</dbReference>
<dbReference type="EMBL" id="CP047593">
    <property type="protein sequence ID" value="QHI69382.1"/>
    <property type="molecule type" value="Genomic_DNA"/>
</dbReference>
<accession>A0A6P1M5S1</accession>
<reference evidence="3 4" key="1">
    <citation type="submission" date="2020-01" db="EMBL/GenBank/DDBJ databases">
        <title>Ponticoccus aerotolerans gen. nov., sp. nov., an anaerobic bacterium and proposal of Ponticoccusceae fam. nov., Ponticoccusles ord. nov. and Ponticoccuse classis nov. in the phylum Kiritimatiellaeota.</title>
        <authorList>
            <person name="Zhou L.Y."/>
            <person name="Du Z.J."/>
        </authorList>
    </citation>
    <scope>NUCLEOTIDE SEQUENCE [LARGE SCALE GENOMIC DNA]</scope>
    <source>
        <strain evidence="3 4">S-5007</strain>
    </source>
</reference>
<proteinExistence type="predicted"/>
<feature type="domain" description="Ice-binding protein C-terminal" evidence="2">
    <location>
        <begin position="193"/>
        <end position="215"/>
    </location>
</feature>
<protein>
    <submittedName>
        <fullName evidence="3">PEP-CTERM sorting domain-containing protein</fullName>
    </submittedName>
</protein>
<keyword evidence="1" id="KW-0732">Signal</keyword>
<evidence type="ECO:0000259" key="2">
    <source>
        <dbReference type="Pfam" id="PF07589"/>
    </source>
</evidence>
<keyword evidence="4" id="KW-1185">Reference proteome</keyword>
<name>A0A6P1M5S1_9BACT</name>
<gene>
    <name evidence="3" type="ORF">GT409_07925</name>
</gene>
<evidence type="ECO:0000313" key="4">
    <source>
        <dbReference type="Proteomes" id="UP000464954"/>
    </source>
</evidence>
<dbReference type="Pfam" id="PF07589">
    <property type="entry name" value="PEP-CTERM"/>
    <property type="match status" value="1"/>
</dbReference>
<sequence>MKKQILVMAVFFTALSTLAELVEVTFSGTFFNKTGNEWPGNGPLQNAQFEWSGLFDTSPAQNNIYAAAFYAVDNVSVTVSGSDGLDGTYSFTGQINEYFYPEYDVFLLFYGPLSLGEYTLTSGGTYFSAGYSGGTDGLAPDPNTLLNNLTLDFNDSRFLYMDELLLSSPSAHDPENPIIYMYTVMNPAITVEAVPEPATLTLIGLASGGLFFFRRHDRRFLP</sequence>
<feature type="chain" id="PRO_5026910758" evidence="1">
    <location>
        <begin position="20"/>
        <end position="222"/>
    </location>
</feature>
<dbReference type="AlphaFoldDB" id="A0A6P1M5S1"/>
<dbReference type="InterPro" id="IPR013424">
    <property type="entry name" value="Ice-binding_C"/>
</dbReference>
<dbReference type="RefSeq" id="WP_160628564.1">
    <property type="nucleotide sequence ID" value="NZ_CP047593.1"/>
</dbReference>
<feature type="signal peptide" evidence="1">
    <location>
        <begin position="1"/>
        <end position="19"/>
    </location>
</feature>
<evidence type="ECO:0000313" key="3">
    <source>
        <dbReference type="EMBL" id="QHI69382.1"/>
    </source>
</evidence>
<dbReference type="KEGG" id="taer:GT409_07925"/>